<dbReference type="SUPFAM" id="SSF52540">
    <property type="entry name" value="P-loop containing nucleoside triphosphate hydrolases"/>
    <property type="match status" value="1"/>
</dbReference>
<dbReference type="PROSITE" id="PS00688">
    <property type="entry name" value="SIGMA54_INTERACT_3"/>
    <property type="match status" value="1"/>
</dbReference>
<dbReference type="InterPro" id="IPR058031">
    <property type="entry name" value="AAA_lid_NorR"/>
</dbReference>
<dbReference type="RefSeq" id="WP_080806087.1">
    <property type="nucleotide sequence ID" value="NZ_LT828552.1"/>
</dbReference>
<dbReference type="Pfam" id="PF02954">
    <property type="entry name" value="HTH_8"/>
    <property type="match status" value="1"/>
</dbReference>
<dbReference type="SUPFAM" id="SSF46689">
    <property type="entry name" value="Homeodomain-like"/>
    <property type="match status" value="1"/>
</dbReference>
<dbReference type="InterPro" id="IPR002197">
    <property type="entry name" value="HTH_Fis"/>
</dbReference>
<evidence type="ECO:0000259" key="6">
    <source>
        <dbReference type="PROSITE" id="PS50045"/>
    </source>
</evidence>
<evidence type="ECO:0000256" key="1">
    <source>
        <dbReference type="ARBA" id="ARBA00022741"/>
    </source>
</evidence>
<dbReference type="OrthoDB" id="9763792at2"/>
<dbReference type="Gene3D" id="1.10.10.60">
    <property type="entry name" value="Homeodomain-like"/>
    <property type="match status" value="1"/>
</dbReference>
<evidence type="ECO:0000256" key="3">
    <source>
        <dbReference type="ARBA" id="ARBA00023015"/>
    </source>
</evidence>
<dbReference type="SMART" id="SM00382">
    <property type="entry name" value="AAA"/>
    <property type="match status" value="1"/>
</dbReference>
<dbReference type="InterPro" id="IPR025662">
    <property type="entry name" value="Sigma_54_int_dom_ATP-bd_1"/>
</dbReference>
<dbReference type="PROSITE" id="PS00675">
    <property type="entry name" value="SIGMA54_INTERACT_1"/>
    <property type="match status" value="1"/>
</dbReference>
<dbReference type="GO" id="GO:0043565">
    <property type="term" value="F:sequence-specific DNA binding"/>
    <property type="evidence" value="ECO:0007669"/>
    <property type="project" value="InterPro"/>
</dbReference>
<gene>
    <name evidence="7" type="ORF">MTBBW1_1730065</name>
</gene>
<dbReference type="EMBL" id="FWEV01000083">
    <property type="protein sequence ID" value="SLM29267.1"/>
    <property type="molecule type" value="Genomic_DNA"/>
</dbReference>
<feature type="domain" description="Sigma-54 factor interaction" evidence="6">
    <location>
        <begin position="12"/>
        <end position="242"/>
    </location>
</feature>
<keyword evidence="3" id="KW-0805">Transcription regulation</keyword>
<dbReference type="InterPro" id="IPR025943">
    <property type="entry name" value="Sigma_54_int_dom_ATP-bd_2"/>
</dbReference>
<proteinExistence type="predicted"/>
<evidence type="ECO:0000256" key="4">
    <source>
        <dbReference type="ARBA" id="ARBA00023125"/>
    </source>
</evidence>
<dbReference type="GO" id="GO:0005524">
    <property type="term" value="F:ATP binding"/>
    <property type="evidence" value="ECO:0007669"/>
    <property type="project" value="UniProtKB-KW"/>
</dbReference>
<dbReference type="InterPro" id="IPR009057">
    <property type="entry name" value="Homeodomain-like_sf"/>
</dbReference>
<protein>
    <submittedName>
        <fullName evidence="7">Sigma-54 dependent two-component transcriptional regulator</fullName>
    </submittedName>
</protein>
<dbReference type="PRINTS" id="PR01590">
    <property type="entry name" value="HTHFIS"/>
</dbReference>
<dbReference type="FunFam" id="3.40.50.300:FF:000006">
    <property type="entry name" value="DNA-binding transcriptional regulator NtrC"/>
    <property type="match status" value="1"/>
</dbReference>
<dbReference type="Gene3D" id="1.10.8.60">
    <property type="match status" value="1"/>
</dbReference>
<sequence length="334" mass="37133">MSSVMTFCCDDIAGESDAIKDVLNTVRKVSRSDASVLITGESGTGKELVARAIHSNSHRSREPMIVINCGAIPGELLESELFGHEKGAFTGAHRSRTGRFELAHKGTVFLDEIGDMSPDLQVKLLRALQERKIERVGGVTSTDIDIRIISATNKDLPVAISEGIFREDLFYRLNVIPLHVPPLRKRITDLPLLIAHFQNKIQSRSHGDCRKEYSDDVITALSSYVWPGNIRELENLVERLSVMVEGDVVDIVDLPSHITSQSDPFDMASAAAVLEKGIGFNDAVEAYQKALIVHALEQTDWVKARAAEMLKMNRTTLVEKIKKMNIEQEEEILF</sequence>
<dbReference type="AlphaFoldDB" id="A0A1W1H9X2"/>
<dbReference type="InterPro" id="IPR025944">
    <property type="entry name" value="Sigma_54_int_dom_CS"/>
</dbReference>
<dbReference type="GO" id="GO:0006355">
    <property type="term" value="P:regulation of DNA-templated transcription"/>
    <property type="evidence" value="ECO:0007669"/>
    <property type="project" value="InterPro"/>
</dbReference>
<dbReference type="PANTHER" id="PTHR32071">
    <property type="entry name" value="TRANSCRIPTIONAL REGULATORY PROTEIN"/>
    <property type="match status" value="1"/>
</dbReference>
<reference evidence="7 8" key="1">
    <citation type="submission" date="2017-03" db="EMBL/GenBank/DDBJ databases">
        <authorList>
            <person name="Afonso C.L."/>
            <person name="Miller P.J."/>
            <person name="Scott M.A."/>
            <person name="Spackman E."/>
            <person name="Goraichik I."/>
            <person name="Dimitrov K.M."/>
            <person name="Suarez D.L."/>
            <person name="Swayne D.E."/>
        </authorList>
    </citation>
    <scope>NUCLEOTIDE SEQUENCE [LARGE SCALE GENOMIC DNA]</scope>
    <source>
        <strain evidence="7">PRJEB14757</strain>
    </source>
</reference>
<evidence type="ECO:0000313" key="7">
    <source>
        <dbReference type="EMBL" id="SLM29267.1"/>
    </source>
</evidence>
<evidence type="ECO:0000256" key="5">
    <source>
        <dbReference type="ARBA" id="ARBA00023163"/>
    </source>
</evidence>
<dbReference type="Proteomes" id="UP000191931">
    <property type="component" value="Unassembled WGS sequence"/>
</dbReference>
<keyword evidence="1" id="KW-0547">Nucleotide-binding</keyword>
<keyword evidence="5" id="KW-0804">Transcription</keyword>
<dbReference type="PANTHER" id="PTHR32071:SF57">
    <property type="entry name" value="C4-DICARBOXYLATE TRANSPORT TRANSCRIPTIONAL REGULATORY PROTEIN DCTD"/>
    <property type="match status" value="1"/>
</dbReference>
<dbReference type="PROSITE" id="PS50045">
    <property type="entry name" value="SIGMA54_INTERACT_4"/>
    <property type="match status" value="1"/>
</dbReference>
<dbReference type="InterPro" id="IPR003593">
    <property type="entry name" value="AAA+_ATPase"/>
</dbReference>
<dbReference type="Gene3D" id="3.40.50.300">
    <property type="entry name" value="P-loop containing nucleotide triphosphate hydrolases"/>
    <property type="match status" value="1"/>
</dbReference>
<dbReference type="Pfam" id="PF25601">
    <property type="entry name" value="AAA_lid_14"/>
    <property type="match status" value="1"/>
</dbReference>
<dbReference type="CDD" id="cd00009">
    <property type="entry name" value="AAA"/>
    <property type="match status" value="1"/>
</dbReference>
<keyword evidence="2" id="KW-0067">ATP-binding</keyword>
<dbReference type="STRING" id="1246637.MTBBW1_1730065"/>
<name>A0A1W1H9X2_9BACT</name>
<dbReference type="InterPro" id="IPR027417">
    <property type="entry name" value="P-loop_NTPase"/>
</dbReference>
<organism evidence="7 8">
    <name type="scientific">Desulfamplus magnetovallimortis</name>
    <dbReference type="NCBI Taxonomy" id="1246637"/>
    <lineage>
        <taxon>Bacteria</taxon>
        <taxon>Pseudomonadati</taxon>
        <taxon>Thermodesulfobacteriota</taxon>
        <taxon>Desulfobacteria</taxon>
        <taxon>Desulfobacterales</taxon>
        <taxon>Desulfobacteraceae</taxon>
        <taxon>Desulfamplus</taxon>
    </lineage>
</organism>
<keyword evidence="8" id="KW-1185">Reference proteome</keyword>
<evidence type="ECO:0000313" key="8">
    <source>
        <dbReference type="Proteomes" id="UP000191931"/>
    </source>
</evidence>
<evidence type="ECO:0000256" key="2">
    <source>
        <dbReference type="ARBA" id="ARBA00022840"/>
    </source>
</evidence>
<accession>A0A1W1H9X2</accession>
<dbReference type="InterPro" id="IPR002078">
    <property type="entry name" value="Sigma_54_int"/>
</dbReference>
<keyword evidence="4" id="KW-0238">DNA-binding</keyword>
<dbReference type="Pfam" id="PF00158">
    <property type="entry name" value="Sigma54_activat"/>
    <property type="match status" value="1"/>
</dbReference>
<dbReference type="PROSITE" id="PS00676">
    <property type="entry name" value="SIGMA54_INTERACT_2"/>
    <property type="match status" value="1"/>
</dbReference>